<keyword evidence="3" id="KW-0812">Transmembrane</keyword>
<dbReference type="SMART" id="SM00382">
    <property type="entry name" value="AAA"/>
    <property type="match status" value="1"/>
</dbReference>
<evidence type="ECO:0000313" key="10">
    <source>
        <dbReference type="Proteomes" id="UP000801492"/>
    </source>
</evidence>
<comment type="caution">
    <text evidence="9">The sequence shown here is derived from an EMBL/GenBank/DDBJ whole genome shotgun (WGS) entry which is preliminary data.</text>
</comment>
<dbReference type="AlphaFoldDB" id="A0A8K0GLD2"/>
<dbReference type="InterPro" id="IPR003439">
    <property type="entry name" value="ABC_transporter-like_ATP-bd"/>
</dbReference>
<name>A0A8K0GLD2_IGNLU</name>
<dbReference type="FunFam" id="3.40.50.300:FF:000163">
    <property type="entry name" value="Multidrug resistance-associated protein member 4"/>
    <property type="match status" value="1"/>
</dbReference>
<evidence type="ECO:0000256" key="2">
    <source>
        <dbReference type="ARBA" id="ARBA00022448"/>
    </source>
</evidence>
<keyword evidence="4" id="KW-0547">Nucleotide-binding</keyword>
<keyword evidence="5" id="KW-0067">ATP-binding</keyword>
<protein>
    <recommendedName>
        <fullName evidence="8">ABC transporter domain-containing protein</fullName>
    </recommendedName>
</protein>
<dbReference type="InterPro" id="IPR017871">
    <property type="entry name" value="ABC_transporter-like_CS"/>
</dbReference>
<dbReference type="InterPro" id="IPR036640">
    <property type="entry name" value="ABC1_TM_sf"/>
</dbReference>
<dbReference type="Proteomes" id="UP000801492">
    <property type="component" value="Unassembled WGS sequence"/>
</dbReference>
<evidence type="ECO:0000256" key="7">
    <source>
        <dbReference type="ARBA" id="ARBA00023136"/>
    </source>
</evidence>
<dbReference type="InterPro" id="IPR003593">
    <property type="entry name" value="AAA+_ATPase"/>
</dbReference>
<evidence type="ECO:0000313" key="9">
    <source>
        <dbReference type="EMBL" id="KAF2904349.1"/>
    </source>
</evidence>
<dbReference type="Gene3D" id="3.40.50.300">
    <property type="entry name" value="P-loop containing nucleotide triphosphate hydrolases"/>
    <property type="match status" value="1"/>
</dbReference>
<accession>A0A8K0GLD2</accession>
<reference evidence="9" key="1">
    <citation type="submission" date="2019-08" db="EMBL/GenBank/DDBJ databases">
        <title>The genome of the North American firefly Photinus pyralis.</title>
        <authorList>
            <consortium name="Photinus pyralis genome working group"/>
            <person name="Fallon T.R."/>
            <person name="Sander Lower S.E."/>
            <person name="Weng J.-K."/>
        </authorList>
    </citation>
    <scope>NUCLEOTIDE SEQUENCE</scope>
    <source>
        <strain evidence="9">TRF0915ILg1</strain>
        <tissue evidence="9">Whole body</tissue>
    </source>
</reference>
<dbReference type="SUPFAM" id="SSF90123">
    <property type="entry name" value="ABC transporter transmembrane region"/>
    <property type="match status" value="1"/>
</dbReference>
<evidence type="ECO:0000256" key="4">
    <source>
        <dbReference type="ARBA" id="ARBA00022741"/>
    </source>
</evidence>
<evidence type="ECO:0000256" key="5">
    <source>
        <dbReference type="ARBA" id="ARBA00022840"/>
    </source>
</evidence>
<dbReference type="PROSITE" id="PS50893">
    <property type="entry name" value="ABC_TRANSPORTER_2"/>
    <property type="match status" value="1"/>
</dbReference>
<sequence>MVTGVGFIAVIQHQFDVANPGLVGLAISYALSMTGLLSGVVNAFTETEREMIAVERVSQYIEEVEPETATYIMDPPYAWPCQGVVSFNNVVLKYRNHLAPALKGVSFETRPAEKIGIVGRTGAGKSSLIVALFRLVELYSGSITIDSADISRMSIHALRSRLSCIPQEPFLFSGTIRENLDPLKEFRDQEIWSALTRVDLAPTVRRLGGLDFSILSGGLNLSVGQKQLFCLARAVLHNTKILCIDEATANVDQETDRLIQTTLRTVFRKSTVITIAHRIQTVLDCDRVLVMGDGQVLEFGIPAELLADTSSHFYKLVNQE</sequence>
<dbReference type="PROSITE" id="PS00211">
    <property type="entry name" value="ABC_TRANSPORTER_1"/>
    <property type="match status" value="1"/>
</dbReference>
<comment type="subcellular location">
    <subcellularLocation>
        <location evidence="1">Membrane</location>
        <topology evidence="1">Multi-pass membrane protein</topology>
    </subcellularLocation>
</comment>
<proteinExistence type="predicted"/>
<evidence type="ECO:0000256" key="6">
    <source>
        <dbReference type="ARBA" id="ARBA00022989"/>
    </source>
</evidence>
<organism evidence="9 10">
    <name type="scientific">Ignelater luminosus</name>
    <name type="common">Cucubano</name>
    <name type="synonym">Pyrophorus luminosus</name>
    <dbReference type="NCBI Taxonomy" id="2038154"/>
    <lineage>
        <taxon>Eukaryota</taxon>
        <taxon>Metazoa</taxon>
        <taxon>Ecdysozoa</taxon>
        <taxon>Arthropoda</taxon>
        <taxon>Hexapoda</taxon>
        <taxon>Insecta</taxon>
        <taxon>Pterygota</taxon>
        <taxon>Neoptera</taxon>
        <taxon>Endopterygota</taxon>
        <taxon>Coleoptera</taxon>
        <taxon>Polyphaga</taxon>
        <taxon>Elateriformia</taxon>
        <taxon>Elateroidea</taxon>
        <taxon>Elateridae</taxon>
        <taxon>Agrypninae</taxon>
        <taxon>Pyrophorini</taxon>
        <taxon>Ignelater</taxon>
    </lineage>
</organism>
<dbReference type="PANTHER" id="PTHR24223">
    <property type="entry name" value="ATP-BINDING CASSETTE SUB-FAMILY C"/>
    <property type="match status" value="1"/>
</dbReference>
<dbReference type="InterPro" id="IPR027417">
    <property type="entry name" value="P-loop_NTPase"/>
</dbReference>
<keyword evidence="10" id="KW-1185">Reference proteome</keyword>
<dbReference type="Pfam" id="PF00005">
    <property type="entry name" value="ABC_tran"/>
    <property type="match status" value="1"/>
</dbReference>
<dbReference type="Gene3D" id="1.20.1560.10">
    <property type="entry name" value="ABC transporter type 1, transmembrane domain"/>
    <property type="match status" value="1"/>
</dbReference>
<dbReference type="GO" id="GO:0016020">
    <property type="term" value="C:membrane"/>
    <property type="evidence" value="ECO:0007669"/>
    <property type="project" value="UniProtKB-SubCell"/>
</dbReference>
<dbReference type="PANTHER" id="PTHR24223:SF330">
    <property type="entry name" value="ATP-BINDING CASSETTE SUB-FAMILY C MEMBER 10"/>
    <property type="match status" value="1"/>
</dbReference>
<keyword evidence="7" id="KW-0472">Membrane</keyword>
<dbReference type="EMBL" id="VTPC01000791">
    <property type="protein sequence ID" value="KAF2904349.1"/>
    <property type="molecule type" value="Genomic_DNA"/>
</dbReference>
<gene>
    <name evidence="9" type="ORF">ILUMI_01807</name>
</gene>
<dbReference type="CDD" id="cd03244">
    <property type="entry name" value="ABCC_MRP_domain2"/>
    <property type="match status" value="1"/>
</dbReference>
<feature type="domain" description="ABC transporter" evidence="8">
    <location>
        <begin position="85"/>
        <end position="318"/>
    </location>
</feature>
<evidence type="ECO:0000256" key="3">
    <source>
        <dbReference type="ARBA" id="ARBA00022692"/>
    </source>
</evidence>
<keyword evidence="6" id="KW-1133">Transmembrane helix</keyword>
<dbReference type="InterPro" id="IPR050173">
    <property type="entry name" value="ABC_transporter_C-like"/>
</dbReference>
<dbReference type="OrthoDB" id="6500128at2759"/>
<keyword evidence="2" id="KW-0813">Transport</keyword>
<evidence type="ECO:0000256" key="1">
    <source>
        <dbReference type="ARBA" id="ARBA00004141"/>
    </source>
</evidence>
<dbReference type="GO" id="GO:0042626">
    <property type="term" value="F:ATPase-coupled transmembrane transporter activity"/>
    <property type="evidence" value="ECO:0007669"/>
    <property type="project" value="TreeGrafter"/>
</dbReference>
<dbReference type="GO" id="GO:0016887">
    <property type="term" value="F:ATP hydrolysis activity"/>
    <property type="evidence" value="ECO:0007669"/>
    <property type="project" value="InterPro"/>
</dbReference>
<dbReference type="GO" id="GO:0005524">
    <property type="term" value="F:ATP binding"/>
    <property type="evidence" value="ECO:0007669"/>
    <property type="project" value="UniProtKB-KW"/>
</dbReference>
<evidence type="ECO:0000259" key="8">
    <source>
        <dbReference type="PROSITE" id="PS50893"/>
    </source>
</evidence>
<dbReference type="SUPFAM" id="SSF52540">
    <property type="entry name" value="P-loop containing nucleoside triphosphate hydrolases"/>
    <property type="match status" value="1"/>
</dbReference>